<name>A0A8X8AF41_POPTO</name>
<accession>A0A8X8AF41</accession>
<reference evidence="5" key="1">
    <citation type="journal article" date="2020" name="bioRxiv">
        <title>Hybrid origin of Populus tomentosa Carr. identified through genome sequencing and phylogenomic analysis.</title>
        <authorList>
            <person name="An X."/>
            <person name="Gao K."/>
            <person name="Chen Z."/>
            <person name="Li J."/>
            <person name="Yang X."/>
            <person name="Yang X."/>
            <person name="Zhou J."/>
            <person name="Guo T."/>
            <person name="Zhao T."/>
            <person name="Huang S."/>
            <person name="Miao D."/>
            <person name="Khan W.U."/>
            <person name="Rao P."/>
            <person name="Ye M."/>
            <person name="Lei B."/>
            <person name="Liao W."/>
            <person name="Wang J."/>
            <person name="Ji L."/>
            <person name="Li Y."/>
            <person name="Guo B."/>
            <person name="Mustafa N.S."/>
            <person name="Li S."/>
            <person name="Yun Q."/>
            <person name="Keller S.R."/>
            <person name="Mao J."/>
            <person name="Zhang R."/>
            <person name="Strauss S.H."/>
        </authorList>
    </citation>
    <scope>NUCLEOTIDE SEQUENCE</scope>
    <source>
        <strain evidence="5">GM15</strain>
        <tissue evidence="5">Leaf</tissue>
    </source>
</reference>
<dbReference type="Proteomes" id="UP000886885">
    <property type="component" value="Chromosome 2A"/>
</dbReference>
<evidence type="ECO:0000313" key="6">
    <source>
        <dbReference type="Proteomes" id="UP000886885"/>
    </source>
</evidence>
<dbReference type="InterPro" id="IPR057326">
    <property type="entry name" value="KR_dom"/>
</dbReference>
<organism evidence="5 6">
    <name type="scientific">Populus tomentosa</name>
    <name type="common">Chinese white poplar</name>
    <dbReference type="NCBI Taxonomy" id="118781"/>
    <lineage>
        <taxon>Eukaryota</taxon>
        <taxon>Viridiplantae</taxon>
        <taxon>Streptophyta</taxon>
        <taxon>Embryophyta</taxon>
        <taxon>Tracheophyta</taxon>
        <taxon>Spermatophyta</taxon>
        <taxon>Magnoliopsida</taxon>
        <taxon>eudicotyledons</taxon>
        <taxon>Gunneridae</taxon>
        <taxon>Pentapetalae</taxon>
        <taxon>rosids</taxon>
        <taxon>fabids</taxon>
        <taxon>Malpighiales</taxon>
        <taxon>Salicaceae</taxon>
        <taxon>Saliceae</taxon>
        <taxon>Populus</taxon>
    </lineage>
</organism>
<feature type="region of interest" description="Disordered" evidence="3">
    <location>
        <begin position="26"/>
        <end position="45"/>
    </location>
</feature>
<evidence type="ECO:0000256" key="1">
    <source>
        <dbReference type="ARBA" id="ARBA00006484"/>
    </source>
</evidence>
<keyword evidence="6" id="KW-1185">Reference proteome</keyword>
<protein>
    <recommendedName>
        <fullName evidence="4">Ketoreductase domain-containing protein</fullName>
    </recommendedName>
</protein>
<proteinExistence type="inferred from homology"/>
<feature type="domain" description="Ketoreductase" evidence="4">
    <location>
        <begin position="111"/>
        <end position="290"/>
    </location>
</feature>
<dbReference type="InterPro" id="IPR002347">
    <property type="entry name" value="SDR_fam"/>
</dbReference>
<dbReference type="NCBIfam" id="NF005559">
    <property type="entry name" value="PRK07231.1"/>
    <property type="match status" value="1"/>
</dbReference>
<sequence>MPRSYLARGLRFIAGDVLRKQGRNYYSTGGCRRHPNNSSGRVPGDSPSYRHKVTIPFRTDLIRLIHLLCKLKRRISISKQYSVQNTKFVLAYCLLSFARLHILSPSRLEGKVALITGGASGIGKTAAHEFIKHGAQVIIADMDSQIGPQAAKELGPAAHFVQCDVTAEAQLEKAVMIAMTEYGKLDIMYNNAGVAGPSFPPSIADLDLNEFDKVMQVNVRGTVAGIKHAARAMIPAGSGCILCTSSISGLIGGAGSHSYSVSKSTVPGIVKSVASELCRNGIRINCISPGPIPTPLSLAQIGLIYPRATQEQLVEIVNGLGQLKGARCEEADVAGAALYLASDEAKYVTGHNLVVDGGFTCFKNLPFPSPREIL</sequence>
<dbReference type="AlphaFoldDB" id="A0A8X8AF41"/>
<keyword evidence="2" id="KW-0560">Oxidoreductase</keyword>
<dbReference type="GO" id="GO:0016491">
    <property type="term" value="F:oxidoreductase activity"/>
    <property type="evidence" value="ECO:0007669"/>
    <property type="project" value="UniProtKB-KW"/>
</dbReference>
<dbReference type="PANTHER" id="PTHR43180">
    <property type="entry name" value="3-OXOACYL-(ACYL-CARRIER-PROTEIN) REDUCTASE (AFU_ORTHOLOGUE AFUA_6G11210)"/>
    <property type="match status" value="1"/>
</dbReference>
<dbReference type="PANTHER" id="PTHR43180:SF55">
    <property type="entry name" value="ALCOHOL DEHYDROGENASE-LIKE PROTEIN"/>
    <property type="match status" value="1"/>
</dbReference>
<dbReference type="EMBL" id="JAAWWB010000003">
    <property type="protein sequence ID" value="KAG6787321.1"/>
    <property type="molecule type" value="Genomic_DNA"/>
</dbReference>
<dbReference type="FunFam" id="3.40.50.720:FF:000084">
    <property type="entry name" value="Short-chain dehydrogenase reductase"/>
    <property type="match status" value="1"/>
</dbReference>
<dbReference type="OrthoDB" id="294295at2759"/>
<evidence type="ECO:0000259" key="4">
    <source>
        <dbReference type="SMART" id="SM00822"/>
    </source>
</evidence>
<dbReference type="Pfam" id="PF13561">
    <property type="entry name" value="adh_short_C2"/>
    <property type="match status" value="1"/>
</dbReference>
<gene>
    <name evidence="5" type="ORF">POTOM_008960</name>
</gene>
<comment type="similarity">
    <text evidence="1">Belongs to the short-chain dehydrogenases/reductases (SDR) family.</text>
</comment>
<comment type="caution">
    <text evidence="5">The sequence shown here is derived from an EMBL/GenBank/DDBJ whole genome shotgun (WGS) entry which is preliminary data.</text>
</comment>
<evidence type="ECO:0000256" key="3">
    <source>
        <dbReference type="SAM" id="MobiDB-lite"/>
    </source>
</evidence>
<dbReference type="SMART" id="SM00822">
    <property type="entry name" value="PKS_KR"/>
    <property type="match status" value="1"/>
</dbReference>
<evidence type="ECO:0000256" key="2">
    <source>
        <dbReference type="ARBA" id="ARBA00023002"/>
    </source>
</evidence>
<evidence type="ECO:0000313" key="5">
    <source>
        <dbReference type="EMBL" id="KAG6787321.1"/>
    </source>
</evidence>